<gene>
    <name evidence="4" type="ORF">PYTT_2552</name>
</gene>
<dbReference type="InterPro" id="IPR008272">
    <property type="entry name" value="HB-CoA_thioesterase_AS"/>
</dbReference>
<proteinExistence type="inferred from homology"/>
<evidence type="ECO:0000256" key="2">
    <source>
        <dbReference type="ARBA" id="ARBA00022801"/>
    </source>
</evidence>
<dbReference type="SUPFAM" id="SSF54637">
    <property type="entry name" value="Thioesterase/thiol ester dehydrase-isomerase"/>
    <property type="match status" value="1"/>
</dbReference>
<keyword evidence="2" id="KW-0378">Hydrolase</keyword>
<organism evidence="4 5">
    <name type="scientific">Akkermansia glycaniphila</name>
    <dbReference type="NCBI Taxonomy" id="1679444"/>
    <lineage>
        <taxon>Bacteria</taxon>
        <taxon>Pseudomonadati</taxon>
        <taxon>Verrucomicrobiota</taxon>
        <taxon>Verrucomicrobiia</taxon>
        <taxon>Verrucomicrobiales</taxon>
        <taxon>Akkermansiaceae</taxon>
        <taxon>Akkermansia</taxon>
    </lineage>
</organism>
<feature type="domain" description="Thioesterase" evidence="3">
    <location>
        <begin position="18"/>
        <end position="97"/>
    </location>
</feature>
<evidence type="ECO:0000313" key="5">
    <source>
        <dbReference type="Proteomes" id="UP000176204"/>
    </source>
</evidence>
<dbReference type="RefSeq" id="WP_067774986.1">
    <property type="nucleotide sequence ID" value="NZ_LIGX01000020.1"/>
</dbReference>
<dbReference type="PROSITE" id="PS01328">
    <property type="entry name" value="4HBCOA_THIOESTERASE"/>
    <property type="match status" value="1"/>
</dbReference>
<dbReference type="Gene3D" id="3.10.129.10">
    <property type="entry name" value="Hotdog Thioesterase"/>
    <property type="match status" value="1"/>
</dbReference>
<name>A0A1H6MHY1_9BACT</name>
<dbReference type="STRING" id="1679444.PYTT_2552"/>
<dbReference type="Pfam" id="PF03061">
    <property type="entry name" value="4HBT"/>
    <property type="match status" value="1"/>
</dbReference>
<dbReference type="InterPro" id="IPR006683">
    <property type="entry name" value="Thioestr_dom"/>
</dbReference>
<dbReference type="Proteomes" id="UP000176204">
    <property type="component" value="Chromosome I"/>
</dbReference>
<dbReference type="EMBL" id="LT629973">
    <property type="protein sequence ID" value="SEI01237.1"/>
    <property type="molecule type" value="Genomic_DNA"/>
</dbReference>
<reference evidence="5" key="1">
    <citation type="submission" date="2016-09" db="EMBL/GenBank/DDBJ databases">
        <authorList>
            <person name="Koehorst J."/>
        </authorList>
    </citation>
    <scope>NUCLEOTIDE SEQUENCE [LARGE SCALE GENOMIC DNA]</scope>
</reference>
<dbReference type="KEGG" id="agl:PYTT_2552"/>
<evidence type="ECO:0000256" key="1">
    <source>
        <dbReference type="ARBA" id="ARBA00005953"/>
    </source>
</evidence>
<dbReference type="CDD" id="cd00586">
    <property type="entry name" value="4HBT"/>
    <property type="match status" value="1"/>
</dbReference>
<comment type="similarity">
    <text evidence="1">Belongs to the 4-hydroxybenzoyl-CoA thioesterase family.</text>
</comment>
<evidence type="ECO:0000313" key="4">
    <source>
        <dbReference type="EMBL" id="SEI01237.1"/>
    </source>
</evidence>
<dbReference type="InterPro" id="IPR029069">
    <property type="entry name" value="HotDog_dom_sf"/>
</dbReference>
<dbReference type="GO" id="GO:0016790">
    <property type="term" value="F:thiolester hydrolase activity"/>
    <property type="evidence" value="ECO:0007669"/>
    <property type="project" value="UniProtKB-ARBA"/>
</dbReference>
<accession>A0A1H6MHY1</accession>
<protein>
    <submittedName>
        <fullName evidence="4">4-hydroxybenzoyl-coa thioesterase active site</fullName>
    </submittedName>
</protein>
<sequence>MPPFTHHRRISFYETDAGGIVHFSNYLRFAEEAELQALLSLGLAAYPSPYMLPRVHVEADYHLPLHFNDEIAVEAIFDRIGNSSLHWRFDIRRGGDHCAQVRIVTVRTGKQEENGGFAVVPYTEEEREKFRTLLA</sequence>
<dbReference type="AlphaFoldDB" id="A0A1H6MHY1"/>
<evidence type="ECO:0000259" key="3">
    <source>
        <dbReference type="Pfam" id="PF03061"/>
    </source>
</evidence>
<keyword evidence="5" id="KW-1185">Reference proteome</keyword>